<sequence length="92" mass="10774">MSSRTSLCLVYSLSSFQTFSWKMLQQITLVDNHHTIDCPLCGDIEVESFLHIKFTILFQQSLWWRLLCVTRARLAVDGGWNQKPTWVEKLLI</sequence>
<dbReference type="AlphaFoldDB" id="A0A2K1K7P2"/>
<protein>
    <submittedName>
        <fullName evidence="1 2">Uncharacterized protein</fullName>
    </submittedName>
</protein>
<proteinExistence type="predicted"/>
<evidence type="ECO:0000313" key="2">
    <source>
        <dbReference type="EnsemblPlants" id="Pp3c8_17370V3.1"/>
    </source>
</evidence>
<dbReference type="EnsemblPlants" id="Pp3c8_17370V3.1">
    <property type="protein sequence ID" value="Pp3c8_17370V3.1"/>
    <property type="gene ID" value="Pp3c8_17370"/>
</dbReference>
<gene>
    <name evidence="1" type="ORF">PHYPA_011696</name>
</gene>
<dbReference type="Proteomes" id="UP000006727">
    <property type="component" value="Chromosome 8"/>
</dbReference>
<name>A0A2K1K7P2_PHYPA</name>
<evidence type="ECO:0000313" key="3">
    <source>
        <dbReference type="Proteomes" id="UP000006727"/>
    </source>
</evidence>
<keyword evidence="3" id="KW-1185">Reference proteome</keyword>
<reference evidence="1 3" key="2">
    <citation type="journal article" date="2018" name="Plant J.">
        <title>The Physcomitrella patens chromosome-scale assembly reveals moss genome structure and evolution.</title>
        <authorList>
            <person name="Lang D."/>
            <person name="Ullrich K.K."/>
            <person name="Murat F."/>
            <person name="Fuchs J."/>
            <person name="Jenkins J."/>
            <person name="Haas F.B."/>
            <person name="Piednoel M."/>
            <person name="Gundlach H."/>
            <person name="Van Bel M."/>
            <person name="Meyberg R."/>
            <person name="Vives C."/>
            <person name="Morata J."/>
            <person name="Symeonidi A."/>
            <person name="Hiss M."/>
            <person name="Muchero W."/>
            <person name="Kamisugi Y."/>
            <person name="Saleh O."/>
            <person name="Blanc G."/>
            <person name="Decker E.L."/>
            <person name="van Gessel N."/>
            <person name="Grimwood J."/>
            <person name="Hayes R.D."/>
            <person name="Graham S.W."/>
            <person name="Gunter L.E."/>
            <person name="McDaniel S.F."/>
            <person name="Hoernstein S.N.W."/>
            <person name="Larsson A."/>
            <person name="Li F.W."/>
            <person name="Perroud P.F."/>
            <person name="Phillips J."/>
            <person name="Ranjan P."/>
            <person name="Rokshar D.S."/>
            <person name="Rothfels C.J."/>
            <person name="Schneider L."/>
            <person name="Shu S."/>
            <person name="Stevenson D.W."/>
            <person name="Thummler F."/>
            <person name="Tillich M."/>
            <person name="Villarreal Aguilar J.C."/>
            <person name="Widiez T."/>
            <person name="Wong G.K."/>
            <person name="Wymore A."/>
            <person name="Zhang Y."/>
            <person name="Zimmer A.D."/>
            <person name="Quatrano R.S."/>
            <person name="Mayer K.F.X."/>
            <person name="Goodstein D."/>
            <person name="Casacuberta J.M."/>
            <person name="Vandepoele K."/>
            <person name="Reski R."/>
            <person name="Cuming A.C."/>
            <person name="Tuskan G.A."/>
            <person name="Maumus F."/>
            <person name="Salse J."/>
            <person name="Schmutz J."/>
            <person name="Rensing S.A."/>
        </authorList>
    </citation>
    <scope>NUCLEOTIDE SEQUENCE [LARGE SCALE GENOMIC DNA]</scope>
    <source>
        <strain evidence="2 3">cv. Gransden 2004</strain>
    </source>
</reference>
<reference evidence="1 3" key="1">
    <citation type="journal article" date="2008" name="Science">
        <title>The Physcomitrella genome reveals evolutionary insights into the conquest of land by plants.</title>
        <authorList>
            <person name="Rensing S."/>
            <person name="Lang D."/>
            <person name="Zimmer A."/>
            <person name="Terry A."/>
            <person name="Salamov A."/>
            <person name="Shapiro H."/>
            <person name="Nishiyama T."/>
            <person name="Perroud P.-F."/>
            <person name="Lindquist E."/>
            <person name="Kamisugi Y."/>
            <person name="Tanahashi T."/>
            <person name="Sakakibara K."/>
            <person name="Fujita T."/>
            <person name="Oishi K."/>
            <person name="Shin-I T."/>
            <person name="Kuroki Y."/>
            <person name="Toyoda A."/>
            <person name="Suzuki Y."/>
            <person name="Hashimoto A."/>
            <person name="Yamaguchi K."/>
            <person name="Sugano A."/>
            <person name="Kohara Y."/>
            <person name="Fujiyama A."/>
            <person name="Anterola A."/>
            <person name="Aoki S."/>
            <person name="Ashton N."/>
            <person name="Barbazuk W.B."/>
            <person name="Barker E."/>
            <person name="Bennetzen J."/>
            <person name="Bezanilla M."/>
            <person name="Blankenship R."/>
            <person name="Cho S.H."/>
            <person name="Dutcher S."/>
            <person name="Estelle M."/>
            <person name="Fawcett J.A."/>
            <person name="Gundlach H."/>
            <person name="Hanada K."/>
            <person name="Heyl A."/>
            <person name="Hicks K.A."/>
            <person name="Hugh J."/>
            <person name="Lohr M."/>
            <person name="Mayer K."/>
            <person name="Melkozernov A."/>
            <person name="Murata T."/>
            <person name="Nelson D."/>
            <person name="Pils B."/>
            <person name="Prigge M."/>
            <person name="Reiss B."/>
            <person name="Renner T."/>
            <person name="Rombauts S."/>
            <person name="Rushton P."/>
            <person name="Sanderfoot A."/>
            <person name="Schween G."/>
            <person name="Shiu S.-H."/>
            <person name="Stueber K."/>
            <person name="Theodoulou F.L."/>
            <person name="Tu H."/>
            <person name="Van de Peer Y."/>
            <person name="Verrier P.J."/>
            <person name="Waters E."/>
            <person name="Wood A."/>
            <person name="Yang L."/>
            <person name="Cove D."/>
            <person name="Cuming A."/>
            <person name="Hasebe M."/>
            <person name="Lucas S."/>
            <person name="Mishler D.B."/>
            <person name="Reski R."/>
            <person name="Grigoriev I."/>
            <person name="Quatrano R.S."/>
            <person name="Boore J.L."/>
        </authorList>
    </citation>
    <scope>NUCLEOTIDE SEQUENCE [LARGE SCALE GENOMIC DNA]</scope>
    <source>
        <strain evidence="2 3">cv. Gransden 2004</strain>
    </source>
</reference>
<dbReference type="Gramene" id="Pp3c8_17370V3.2">
    <property type="protein sequence ID" value="Pp3c8_17370V3.2"/>
    <property type="gene ID" value="Pp3c8_17370"/>
</dbReference>
<evidence type="ECO:0000313" key="1">
    <source>
        <dbReference type="EMBL" id="PNR49800.1"/>
    </source>
</evidence>
<dbReference type="Gramene" id="Pp3c8_17370V3.1">
    <property type="protein sequence ID" value="Pp3c8_17370V3.1"/>
    <property type="gene ID" value="Pp3c8_17370"/>
</dbReference>
<organism evidence="1">
    <name type="scientific">Physcomitrium patens</name>
    <name type="common">Spreading-leaved earth moss</name>
    <name type="synonym">Physcomitrella patens</name>
    <dbReference type="NCBI Taxonomy" id="3218"/>
    <lineage>
        <taxon>Eukaryota</taxon>
        <taxon>Viridiplantae</taxon>
        <taxon>Streptophyta</taxon>
        <taxon>Embryophyta</taxon>
        <taxon>Bryophyta</taxon>
        <taxon>Bryophytina</taxon>
        <taxon>Bryopsida</taxon>
        <taxon>Funariidae</taxon>
        <taxon>Funariales</taxon>
        <taxon>Funariaceae</taxon>
        <taxon>Physcomitrium</taxon>
    </lineage>
</organism>
<dbReference type="EnsemblPlants" id="Pp3c8_17370V3.2">
    <property type="protein sequence ID" value="Pp3c8_17370V3.2"/>
    <property type="gene ID" value="Pp3c8_17370"/>
</dbReference>
<reference evidence="2" key="3">
    <citation type="submission" date="2020-12" db="UniProtKB">
        <authorList>
            <consortium name="EnsemblPlants"/>
        </authorList>
    </citation>
    <scope>IDENTIFICATION</scope>
</reference>
<dbReference type="EMBL" id="ABEU02000008">
    <property type="protein sequence ID" value="PNR49800.1"/>
    <property type="molecule type" value="Genomic_DNA"/>
</dbReference>
<dbReference type="InParanoid" id="A0A2K1K7P2"/>
<accession>A0A2K1K7P2</accession>